<dbReference type="OrthoDB" id="2566323at2"/>
<accession>A0A3Q8S4R5</accession>
<dbReference type="Proteomes" id="UP000273145">
    <property type="component" value="Chromosome"/>
</dbReference>
<feature type="transmembrane region" description="Helical" evidence="1">
    <location>
        <begin position="330"/>
        <end position="351"/>
    </location>
</feature>
<keyword evidence="1" id="KW-0812">Transmembrane</keyword>
<keyword evidence="1" id="KW-1133">Transmembrane helix</keyword>
<keyword evidence="1" id="KW-0472">Membrane</keyword>
<feature type="transmembrane region" description="Helical" evidence="1">
    <location>
        <begin position="20"/>
        <end position="40"/>
    </location>
</feature>
<sequence>MMTVCKVMWFEFLYQIKSKFYLLGILIALLFLWSEFSPYIQHYPVEDNNDIRQLYEKGIHPELLHVDVSPEETLTSVLQHIDNLPEGILSPKNYNASKELTAIIKAQNLPLEQANALVKHQYPSFAPQWEVYIEEKGQRLGSIEEVQPVFKAYYEQRAFSSEFAVLWVDRLQIIMSFLSIPAFLMLFFKDRRFNALEWLHAKPFTGQQYVIGKYFGTVTAWSLPAVLVSTVVNIWIGVQVTAQAYNYHFTNLPLGLLICVLPTFMISGAIIVLLGCIFQNEVAALPVFLLYLIYNITSGVFMENDSTPWSSIKYMIRLDESSSHRWMEYLPHQGVVLGLSILFVLLAGRLWPRQGLKGKGRLTS</sequence>
<protein>
    <submittedName>
        <fullName evidence="2">Uncharacterized protein</fullName>
    </submittedName>
</protein>
<dbReference type="EMBL" id="CP034248">
    <property type="protein sequence ID" value="AZK46662.1"/>
    <property type="molecule type" value="Genomic_DNA"/>
</dbReference>
<feature type="transmembrane region" description="Helical" evidence="1">
    <location>
        <begin position="171"/>
        <end position="188"/>
    </location>
</feature>
<dbReference type="RefSeq" id="WP_125082713.1">
    <property type="nucleotide sequence ID" value="NZ_CP034248.1"/>
</dbReference>
<organism evidence="2 3">
    <name type="scientific">Paenibacillus lentus</name>
    <dbReference type="NCBI Taxonomy" id="1338368"/>
    <lineage>
        <taxon>Bacteria</taxon>
        <taxon>Bacillati</taxon>
        <taxon>Bacillota</taxon>
        <taxon>Bacilli</taxon>
        <taxon>Bacillales</taxon>
        <taxon>Paenibacillaceae</taxon>
        <taxon>Paenibacillus</taxon>
    </lineage>
</organism>
<feature type="transmembrane region" description="Helical" evidence="1">
    <location>
        <begin position="282"/>
        <end position="302"/>
    </location>
</feature>
<feature type="transmembrane region" description="Helical" evidence="1">
    <location>
        <begin position="252"/>
        <end position="275"/>
    </location>
</feature>
<dbReference type="KEGG" id="plen:EIM92_11270"/>
<gene>
    <name evidence="2" type="ORF">EIM92_11270</name>
</gene>
<evidence type="ECO:0000313" key="2">
    <source>
        <dbReference type="EMBL" id="AZK46662.1"/>
    </source>
</evidence>
<proteinExistence type="predicted"/>
<feature type="transmembrane region" description="Helical" evidence="1">
    <location>
        <begin position="209"/>
        <end position="232"/>
    </location>
</feature>
<reference evidence="2 3" key="1">
    <citation type="submission" date="2018-11" db="EMBL/GenBank/DDBJ databases">
        <title>Genome sequencing of Paenibacillus lentus DSM25539(T).</title>
        <authorList>
            <person name="Kook J.-K."/>
            <person name="Park S.-N."/>
            <person name="Lim Y.K."/>
        </authorList>
    </citation>
    <scope>NUCLEOTIDE SEQUENCE [LARGE SCALE GENOMIC DNA]</scope>
    <source>
        <strain evidence="2 3">DSM 25539</strain>
    </source>
</reference>
<keyword evidence="3" id="KW-1185">Reference proteome</keyword>
<name>A0A3Q8S4R5_9BACL</name>
<dbReference type="AlphaFoldDB" id="A0A3Q8S4R5"/>
<evidence type="ECO:0000256" key="1">
    <source>
        <dbReference type="SAM" id="Phobius"/>
    </source>
</evidence>
<evidence type="ECO:0000313" key="3">
    <source>
        <dbReference type="Proteomes" id="UP000273145"/>
    </source>
</evidence>